<name>A0A645I1W6_9ZZZZ</name>
<reference evidence="1" key="1">
    <citation type="submission" date="2019-08" db="EMBL/GenBank/DDBJ databases">
        <authorList>
            <person name="Kucharzyk K."/>
            <person name="Murdoch R.W."/>
            <person name="Higgins S."/>
            <person name="Loffler F."/>
        </authorList>
    </citation>
    <scope>NUCLEOTIDE SEQUENCE</scope>
</reference>
<dbReference type="EMBL" id="VSSQ01104073">
    <property type="protein sequence ID" value="MPN44732.1"/>
    <property type="molecule type" value="Genomic_DNA"/>
</dbReference>
<evidence type="ECO:0000313" key="1">
    <source>
        <dbReference type="EMBL" id="MPN44732.1"/>
    </source>
</evidence>
<dbReference type="AlphaFoldDB" id="A0A645I1W6"/>
<accession>A0A645I1W6</accession>
<gene>
    <name evidence="1" type="ORF">SDC9_192297</name>
</gene>
<organism evidence="1">
    <name type="scientific">bioreactor metagenome</name>
    <dbReference type="NCBI Taxonomy" id="1076179"/>
    <lineage>
        <taxon>unclassified sequences</taxon>
        <taxon>metagenomes</taxon>
        <taxon>ecological metagenomes</taxon>
    </lineage>
</organism>
<proteinExistence type="predicted"/>
<sequence>MASMKYPSIASGSEWAGMPEDRRKQIINHNRAAFAKQQEERLALLKIESSSIPISNQFAEKLYQKMVSFIDTYKAKGVGTLLVDDNEVVFRNVVGHEVWSLSIIHPRDVALKMTDLCNQIVTDARANKLVEKKYISALH</sequence>
<protein>
    <submittedName>
        <fullName evidence="1">Uncharacterized protein</fullName>
    </submittedName>
</protein>
<comment type="caution">
    <text evidence="1">The sequence shown here is derived from an EMBL/GenBank/DDBJ whole genome shotgun (WGS) entry which is preliminary data.</text>
</comment>